<feature type="region of interest" description="Disordered" evidence="1">
    <location>
        <begin position="184"/>
        <end position="205"/>
    </location>
</feature>
<evidence type="ECO:0000313" key="3">
    <source>
        <dbReference type="EMBL" id="OCF37852.1"/>
    </source>
</evidence>
<dbReference type="OrthoDB" id="2863306at2759"/>
<name>A0A1B9H3K0_9TREE</name>
<dbReference type="AlphaFoldDB" id="A0A1B9H3K0"/>
<keyword evidence="2" id="KW-0732">Signal</keyword>
<evidence type="ECO:0000313" key="4">
    <source>
        <dbReference type="Proteomes" id="UP000092666"/>
    </source>
</evidence>
<keyword evidence="4" id="KW-1185">Reference proteome</keyword>
<feature type="signal peptide" evidence="2">
    <location>
        <begin position="1"/>
        <end position="18"/>
    </location>
</feature>
<proteinExistence type="predicted"/>
<evidence type="ECO:0000256" key="1">
    <source>
        <dbReference type="SAM" id="MobiDB-lite"/>
    </source>
</evidence>
<feature type="chain" id="PRO_5008627592" description="Secreted protein" evidence="2">
    <location>
        <begin position="19"/>
        <end position="231"/>
    </location>
</feature>
<dbReference type="EMBL" id="KI669492">
    <property type="protein sequence ID" value="OCF37852.1"/>
    <property type="molecule type" value="Genomic_DNA"/>
</dbReference>
<reference evidence="3 4" key="1">
    <citation type="submission" date="2013-07" db="EMBL/GenBank/DDBJ databases">
        <title>The Genome Sequence of Cryptococcus heveanensis BCC8398.</title>
        <authorList>
            <consortium name="The Broad Institute Genome Sequencing Platform"/>
            <person name="Cuomo C."/>
            <person name="Litvintseva A."/>
            <person name="Chen Y."/>
            <person name="Heitman J."/>
            <person name="Sun S."/>
            <person name="Springer D."/>
            <person name="Dromer F."/>
            <person name="Young S.K."/>
            <person name="Zeng Q."/>
            <person name="Gargeya S."/>
            <person name="Fitzgerald M."/>
            <person name="Abouelleil A."/>
            <person name="Alvarado L."/>
            <person name="Berlin A.M."/>
            <person name="Chapman S.B."/>
            <person name="Dewar J."/>
            <person name="Goldberg J."/>
            <person name="Griggs A."/>
            <person name="Gujja S."/>
            <person name="Hansen M."/>
            <person name="Howarth C."/>
            <person name="Imamovic A."/>
            <person name="Larimer J."/>
            <person name="McCowan C."/>
            <person name="Murphy C."/>
            <person name="Pearson M."/>
            <person name="Priest M."/>
            <person name="Roberts A."/>
            <person name="Saif S."/>
            <person name="Shea T."/>
            <person name="Sykes S."/>
            <person name="Wortman J."/>
            <person name="Nusbaum C."/>
            <person name="Birren B."/>
        </authorList>
    </citation>
    <scope>NUCLEOTIDE SEQUENCE [LARGE SCALE GENOMIC DNA]</scope>
    <source>
        <strain evidence="3 4">BCC8398</strain>
    </source>
</reference>
<dbReference type="Proteomes" id="UP000092666">
    <property type="component" value="Unassembled WGS sequence"/>
</dbReference>
<evidence type="ECO:0008006" key="5">
    <source>
        <dbReference type="Google" id="ProtNLM"/>
    </source>
</evidence>
<gene>
    <name evidence="3" type="ORF">I316_00076</name>
</gene>
<accession>A0A1B9H3K0</accession>
<dbReference type="STRING" id="1296120.A0A1B9H3K0"/>
<reference evidence="4" key="2">
    <citation type="submission" date="2013-12" db="EMBL/GenBank/DDBJ databases">
        <title>Evolution of pathogenesis and genome organization in the Tremellales.</title>
        <authorList>
            <person name="Cuomo C."/>
            <person name="Litvintseva A."/>
            <person name="Heitman J."/>
            <person name="Chen Y."/>
            <person name="Sun S."/>
            <person name="Springer D."/>
            <person name="Dromer F."/>
            <person name="Young S."/>
            <person name="Zeng Q."/>
            <person name="Chapman S."/>
            <person name="Gujja S."/>
            <person name="Saif S."/>
            <person name="Birren B."/>
        </authorList>
    </citation>
    <scope>NUCLEOTIDE SEQUENCE [LARGE SCALE GENOMIC DNA]</scope>
    <source>
        <strain evidence="4">BCC8398</strain>
    </source>
</reference>
<protein>
    <recommendedName>
        <fullName evidence="5">Secreted protein</fullName>
    </recommendedName>
</protein>
<organism evidence="3 4">
    <name type="scientific">Kwoniella heveanensis BCC8398</name>
    <dbReference type="NCBI Taxonomy" id="1296120"/>
    <lineage>
        <taxon>Eukaryota</taxon>
        <taxon>Fungi</taxon>
        <taxon>Dikarya</taxon>
        <taxon>Basidiomycota</taxon>
        <taxon>Agaricomycotina</taxon>
        <taxon>Tremellomycetes</taxon>
        <taxon>Tremellales</taxon>
        <taxon>Cryptococcaceae</taxon>
        <taxon>Kwoniella</taxon>
    </lineage>
</organism>
<sequence length="231" mass="25336">MKFSYTLAAAAFAAVVSADSFANFFSDENCNVDGSIGFDMHNDGCFSQLNRKSVYIPNTGLINDQFCLVSTHDDQSCSCQSQAFDFTATGFCATLDPTVQSYRFIHTSDLWAHLRMKAPTGSIAQTDLRNLTTASSASRLIATDMGRSETHRRWDLDKQSIATSLYTKYAQQIEWQNLRSAGRAAGTTEPSVEGVKSDVEPPKKAQLTGEKMRCELEELIPELSGLNTDAG</sequence>
<evidence type="ECO:0000256" key="2">
    <source>
        <dbReference type="SAM" id="SignalP"/>
    </source>
</evidence>